<feature type="region of interest" description="Disordered" evidence="1">
    <location>
        <begin position="181"/>
        <end position="243"/>
    </location>
</feature>
<feature type="region of interest" description="Disordered" evidence="1">
    <location>
        <begin position="81"/>
        <end position="109"/>
    </location>
</feature>
<proteinExistence type="predicted"/>
<feature type="compositionally biased region" description="Low complexity" evidence="1">
    <location>
        <begin position="193"/>
        <end position="208"/>
    </location>
</feature>
<evidence type="ECO:0000256" key="1">
    <source>
        <dbReference type="SAM" id="MobiDB-lite"/>
    </source>
</evidence>
<sequence length="352" mass="39656">MPIKSEGIFKEEVMDNQQLEYGTNTILIPSIKEELDVPITSEVVLKEEVIDNQQLEYRHVAAFPSAKEEVDRAMVHLRKHWDNVKSRRKRGPGEETREPTSTGGGPYKLHKSSYSKVEVVAPHINHHLGYKRDGKAVTMDDDAAKRHRLSVSDVTAALRSPGSTVAGTTILECLNTTDFLTTSSAGQPPPFPTAASTTSPASPSSFQLPSPPSPHSLPLTLPLQPPPLLSPSPTLPQQTTPLNLTRPGVLKRIVRANKEREKVWLEQEKELHYERLAEAKLNHEEAIRRQQRAEELHLLEVERHRVRLAFETRQMEARVRQAEAEARHQADMHKLKLAFLVAKRQARIGEFL</sequence>
<feature type="compositionally biased region" description="Basic and acidic residues" evidence="1">
    <location>
        <begin position="81"/>
        <end position="98"/>
    </location>
</feature>
<organism evidence="2">
    <name type="scientific">Timema shepardi</name>
    <name type="common">Walking stick</name>
    <dbReference type="NCBI Taxonomy" id="629360"/>
    <lineage>
        <taxon>Eukaryota</taxon>
        <taxon>Metazoa</taxon>
        <taxon>Ecdysozoa</taxon>
        <taxon>Arthropoda</taxon>
        <taxon>Hexapoda</taxon>
        <taxon>Insecta</taxon>
        <taxon>Pterygota</taxon>
        <taxon>Neoptera</taxon>
        <taxon>Polyneoptera</taxon>
        <taxon>Phasmatodea</taxon>
        <taxon>Timematodea</taxon>
        <taxon>Timematoidea</taxon>
        <taxon>Timematidae</taxon>
        <taxon>Timema</taxon>
    </lineage>
</organism>
<evidence type="ECO:0000313" key="2">
    <source>
        <dbReference type="EMBL" id="CAD7262485.1"/>
    </source>
</evidence>
<reference evidence="2" key="1">
    <citation type="submission" date="2020-11" db="EMBL/GenBank/DDBJ databases">
        <authorList>
            <person name="Tran Van P."/>
        </authorList>
    </citation>
    <scope>NUCLEOTIDE SEQUENCE</scope>
</reference>
<gene>
    <name evidence="2" type="ORF">TSIB3V08_LOCUS6591</name>
</gene>
<feature type="compositionally biased region" description="Pro residues" evidence="1">
    <location>
        <begin position="223"/>
        <end position="234"/>
    </location>
</feature>
<dbReference type="EMBL" id="OC002856">
    <property type="protein sequence ID" value="CAD7262485.1"/>
    <property type="molecule type" value="Genomic_DNA"/>
</dbReference>
<protein>
    <submittedName>
        <fullName evidence="2">Uncharacterized protein</fullName>
    </submittedName>
</protein>
<dbReference type="AlphaFoldDB" id="A0A7R9AYG3"/>
<name>A0A7R9AYG3_TIMSH</name>
<accession>A0A7R9AYG3</accession>